<comment type="caution">
    <text evidence="6">The sequence shown here is derived from an EMBL/GenBank/DDBJ whole genome shotgun (WGS) entry which is preliminary data.</text>
</comment>
<dbReference type="PANTHER" id="PTHR30627:SF1">
    <property type="entry name" value="PEPTIDOGLYCAN D,D-TRANSPEPTIDASE FTSI"/>
    <property type="match status" value="1"/>
</dbReference>
<gene>
    <name evidence="6" type="ORF">COV74_08845</name>
</gene>
<dbReference type="EMBL" id="PCVY01000066">
    <property type="protein sequence ID" value="PIQ85410.1"/>
    <property type="molecule type" value="Genomic_DNA"/>
</dbReference>
<dbReference type="GO" id="GO:0004180">
    <property type="term" value="F:carboxypeptidase activity"/>
    <property type="evidence" value="ECO:0007669"/>
    <property type="project" value="UniProtKB-KW"/>
</dbReference>
<dbReference type="Gene3D" id="3.40.710.10">
    <property type="entry name" value="DD-peptidase/beta-lactamase superfamily"/>
    <property type="match status" value="1"/>
</dbReference>
<dbReference type="SUPFAM" id="SSF56601">
    <property type="entry name" value="beta-lactamase/transpeptidase-like"/>
    <property type="match status" value="1"/>
</dbReference>
<dbReference type="SUPFAM" id="SSF56519">
    <property type="entry name" value="Penicillin binding protein dimerisation domain"/>
    <property type="match status" value="1"/>
</dbReference>
<feature type="domain" description="Penicillin-binding protein dimerisation" evidence="5">
    <location>
        <begin position="53"/>
        <end position="197"/>
    </location>
</feature>
<name>A0A2H0LLX4_9BACT</name>
<evidence type="ECO:0000313" key="6">
    <source>
        <dbReference type="EMBL" id="PIQ85410.1"/>
    </source>
</evidence>
<evidence type="ECO:0000256" key="2">
    <source>
        <dbReference type="ARBA" id="ARBA00022645"/>
    </source>
</evidence>
<dbReference type="InterPro" id="IPR036138">
    <property type="entry name" value="PBP_dimer_sf"/>
</dbReference>
<proteinExistence type="predicted"/>
<keyword evidence="2" id="KW-0645">Protease</keyword>
<sequence>MLTRISKRRFWAVQFAVFAVFPLVAFQLLRLSVLEESHLVDLAKRQHDLKIEIQPKRGNILDRHHKPLAMNLKIPSIYAVPRLIENKNQMTTLLAQILQLDRSFVLDRISRDKGFIWLKRQTTAEEAKAVSELKNSALGIIYESKRFYPHGDLLANVIGFCNIDNEGLEGVELAYEKYLKGRPGMRRTKRDALGREVVALGEELIPAVDGADVILTIDHYIQYLTERALDEAYIKYKAKGAMAIVMNPQTGEILAMANRPSFDLNHDKSGDPASRRNRTITDINEPGSIFKIITASAALEEKKAALADRFNCENGEWEVRRGRVIHDVHSYGLLSFAEVIQKSSNIGTVKIAQRLGEELMYKYSHLFGFGEPTGIDIPGEVSGILHPISKWSKYSMTSIPYGQEVAGTAIQMVTALSVVANGGRLVRPYVISAIQDQKGVILKKTEPATRAIILSPEVAHAMSRILEKVVSEGTGKNAQIEGVAVAGKTGTAQKIENGTYSHTKHVGSFMGYAPADNPMLTMIVSIDEPKGAYYGGTVAAPVFQKVIEASLLYLGYDKEKKKASNRAMQDVDGLKGSAAQTSTINLIPAAPKR</sequence>
<dbReference type="AlphaFoldDB" id="A0A2H0LLX4"/>
<accession>A0A2H0LLX4</accession>
<protein>
    <submittedName>
        <fullName evidence="6">Penicillin-binding protein</fullName>
    </submittedName>
</protein>
<keyword evidence="2" id="KW-0378">Hydrolase</keyword>
<organism evidence="6 7">
    <name type="scientific">Candidatus Abzuiibacterium crystallinum</name>
    <dbReference type="NCBI Taxonomy" id="1974748"/>
    <lineage>
        <taxon>Bacteria</taxon>
        <taxon>Pseudomonadati</taxon>
        <taxon>Candidatus Omnitrophota</taxon>
        <taxon>Candidatus Abzuiibacterium</taxon>
    </lineage>
</organism>
<evidence type="ECO:0000313" key="7">
    <source>
        <dbReference type="Proteomes" id="UP000230859"/>
    </source>
</evidence>
<dbReference type="GO" id="GO:0005886">
    <property type="term" value="C:plasma membrane"/>
    <property type="evidence" value="ECO:0007669"/>
    <property type="project" value="TreeGrafter"/>
</dbReference>
<dbReference type="Gene3D" id="3.30.450.330">
    <property type="match status" value="1"/>
</dbReference>
<dbReference type="GO" id="GO:0008658">
    <property type="term" value="F:penicillin binding"/>
    <property type="evidence" value="ECO:0007669"/>
    <property type="project" value="InterPro"/>
</dbReference>
<comment type="subcellular location">
    <subcellularLocation>
        <location evidence="1">Membrane</location>
    </subcellularLocation>
</comment>
<dbReference type="Proteomes" id="UP000230859">
    <property type="component" value="Unassembled WGS sequence"/>
</dbReference>
<dbReference type="Gene3D" id="1.10.150.770">
    <property type="match status" value="1"/>
</dbReference>
<evidence type="ECO:0000259" key="4">
    <source>
        <dbReference type="Pfam" id="PF00905"/>
    </source>
</evidence>
<feature type="domain" description="Penicillin-binding protein transpeptidase" evidence="4">
    <location>
        <begin position="242"/>
        <end position="548"/>
    </location>
</feature>
<dbReference type="GO" id="GO:0071555">
    <property type="term" value="P:cell wall organization"/>
    <property type="evidence" value="ECO:0007669"/>
    <property type="project" value="TreeGrafter"/>
</dbReference>
<dbReference type="Pfam" id="PF00905">
    <property type="entry name" value="Transpeptidase"/>
    <property type="match status" value="1"/>
</dbReference>
<dbReference type="InterPro" id="IPR001460">
    <property type="entry name" value="PCN-bd_Tpept"/>
</dbReference>
<evidence type="ECO:0000256" key="1">
    <source>
        <dbReference type="ARBA" id="ARBA00004370"/>
    </source>
</evidence>
<dbReference type="InterPro" id="IPR005311">
    <property type="entry name" value="PBP_dimer"/>
</dbReference>
<dbReference type="Gene3D" id="3.90.1310.10">
    <property type="entry name" value="Penicillin-binding protein 2a (Domain 2)"/>
    <property type="match status" value="1"/>
</dbReference>
<evidence type="ECO:0000256" key="3">
    <source>
        <dbReference type="ARBA" id="ARBA00023136"/>
    </source>
</evidence>
<keyword evidence="3" id="KW-0472">Membrane</keyword>
<reference evidence="6 7" key="1">
    <citation type="submission" date="2017-09" db="EMBL/GenBank/DDBJ databases">
        <title>Depth-based differentiation of microbial function through sediment-hosted aquifers and enrichment of novel symbionts in the deep terrestrial subsurface.</title>
        <authorList>
            <person name="Probst A.J."/>
            <person name="Ladd B."/>
            <person name="Jarett J.K."/>
            <person name="Geller-Mcgrath D.E."/>
            <person name="Sieber C.M."/>
            <person name="Emerson J.B."/>
            <person name="Anantharaman K."/>
            <person name="Thomas B.C."/>
            <person name="Malmstrom R."/>
            <person name="Stieglmeier M."/>
            <person name="Klingl A."/>
            <person name="Woyke T."/>
            <person name="Ryan C.M."/>
            <person name="Banfield J.F."/>
        </authorList>
    </citation>
    <scope>NUCLEOTIDE SEQUENCE [LARGE SCALE GENOMIC DNA]</scope>
    <source>
        <strain evidence="6">CG11_big_fil_rev_8_21_14_0_20_45_26</strain>
    </source>
</reference>
<dbReference type="Pfam" id="PF03717">
    <property type="entry name" value="PBP_dimer"/>
    <property type="match status" value="1"/>
</dbReference>
<evidence type="ECO:0000259" key="5">
    <source>
        <dbReference type="Pfam" id="PF03717"/>
    </source>
</evidence>
<dbReference type="PANTHER" id="PTHR30627">
    <property type="entry name" value="PEPTIDOGLYCAN D,D-TRANSPEPTIDASE"/>
    <property type="match status" value="1"/>
</dbReference>
<dbReference type="InterPro" id="IPR050515">
    <property type="entry name" value="Beta-lactam/transpept"/>
</dbReference>
<keyword evidence="2" id="KW-0121">Carboxypeptidase</keyword>
<dbReference type="InterPro" id="IPR012338">
    <property type="entry name" value="Beta-lactam/transpept-like"/>
</dbReference>